<feature type="domain" description="Glycosyltransferase 2-like" evidence="1">
    <location>
        <begin position="12"/>
        <end position="124"/>
    </location>
</feature>
<name>A0ABX9FCK4_9BURK</name>
<protein>
    <recommendedName>
        <fullName evidence="1">Glycosyltransferase 2-like domain-containing protein</fullName>
    </recommendedName>
</protein>
<accession>A0ABX9FCK4</accession>
<dbReference type="InterPro" id="IPR001173">
    <property type="entry name" value="Glyco_trans_2-like"/>
</dbReference>
<organism evidence="2 3">
    <name type="scientific">Polynucleobacter paneuropaeus</name>
    <dbReference type="NCBI Taxonomy" id="2527775"/>
    <lineage>
        <taxon>Bacteria</taxon>
        <taxon>Pseudomonadati</taxon>
        <taxon>Pseudomonadota</taxon>
        <taxon>Betaproteobacteria</taxon>
        <taxon>Burkholderiales</taxon>
        <taxon>Burkholderiaceae</taxon>
        <taxon>Polynucleobacter</taxon>
    </lineage>
</organism>
<dbReference type="PANTHER" id="PTHR43685:SF2">
    <property type="entry name" value="GLYCOSYLTRANSFERASE 2-LIKE DOMAIN-CONTAINING PROTEIN"/>
    <property type="match status" value="1"/>
</dbReference>
<comment type="caution">
    <text evidence="2">The sequence shown here is derived from an EMBL/GenBank/DDBJ whole genome shotgun (WGS) entry which is preliminary data.</text>
</comment>
<dbReference type="CDD" id="cd00761">
    <property type="entry name" value="Glyco_tranf_GTA_type"/>
    <property type="match status" value="1"/>
</dbReference>
<keyword evidence="3" id="KW-1185">Reference proteome</keyword>
<dbReference type="Pfam" id="PF00535">
    <property type="entry name" value="Glycos_transf_2"/>
    <property type="match status" value="1"/>
</dbReference>
<dbReference type="EMBL" id="QMCH01000001">
    <property type="protein sequence ID" value="RAZ43933.1"/>
    <property type="molecule type" value="Genomic_DNA"/>
</dbReference>
<dbReference type="SUPFAM" id="SSF53448">
    <property type="entry name" value="Nucleotide-diphospho-sugar transferases"/>
    <property type="match status" value="1"/>
</dbReference>
<dbReference type="InterPro" id="IPR029044">
    <property type="entry name" value="Nucleotide-diphossugar_trans"/>
</dbReference>
<dbReference type="InterPro" id="IPR050834">
    <property type="entry name" value="Glycosyltransf_2"/>
</dbReference>
<gene>
    <name evidence="2" type="ORF">DP176_02920</name>
</gene>
<sequence>MGALMTTSVEVSVIIPCYCCSETLDRALDSVLSQSALPKEIILVDDCSDDGNKTLAVMSSFKESNPHIIVKLIVLEKNSGPGSARNAGWELATSPYVAFLDADDSWHPKKLEIQSAWMRSHPEVDLTGHATLNLSKDIAPHNLPPLQPEAVSRVRLLLSNFLPMRSIMLKTSLVERFYPGKRQAEDYLLWLTLACSGKSLVFLNLPLSYSYKNDFGQGGLSANLAQGLFGVLDVFKQLKDSGKIGYSLYIGLSTLELFKYVRRVVICFYYARFRRFSA</sequence>
<dbReference type="Gene3D" id="3.90.550.10">
    <property type="entry name" value="Spore Coat Polysaccharide Biosynthesis Protein SpsA, Chain A"/>
    <property type="match status" value="1"/>
</dbReference>
<evidence type="ECO:0000313" key="2">
    <source>
        <dbReference type="EMBL" id="RAZ43933.1"/>
    </source>
</evidence>
<dbReference type="Proteomes" id="UP000251072">
    <property type="component" value="Unassembled WGS sequence"/>
</dbReference>
<evidence type="ECO:0000259" key="1">
    <source>
        <dbReference type="Pfam" id="PF00535"/>
    </source>
</evidence>
<reference evidence="2 3" key="1">
    <citation type="submission" date="2018-06" db="EMBL/GenBank/DDBJ databases">
        <title>Genome of strain Polynucleobacter sp. FUKU-NW-11.</title>
        <authorList>
            <person name="Hahn M.W."/>
        </authorList>
    </citation>
    <scope>NUCLEOTIDE SEQUENCE [LARGE SCALE GENOMIC DNA]</scope>
    <source>
        <strain evidence="3">FUKU-NW11</strain>
    </source>
</reference>
<dbReference type="PANTHER" id="PTHR43685">
    <property type="entry name" value="GLYCOSYLTRANSFERASE"/>
    <property type="match status" value="1"/>
</dbReference>
<proteinExistence type="predicted"/>
<evidence type="ECO:0000313" key="3">
    <source>
        <dbReference type="Proteomes" id="UP000251072"/>
    </source>
</evidence>